<dbReference type="EMBL" id="AB038522">
    <property type="protein sequence ID" value="BAA92161.1"/>
    <property type="molecule type" value="Genomic_DNA"/>
</dbReference>
<protein>
    <submittedName>
        <fullName evidence="1">Genes for ORF3, replication protein, ORF2</fullName>
    </submittedName>
</protein>
<organism evidence="1">
    <name type="scientific">Enterococcus faecium</name>
    <name type="common">Streptococcus faecium</name>
    <dbReference type="NCBI Taxonomy" id="1352"/>
    <lineage>
        <taxon>Bacteria</taxon>
        <taxon>Bacillati</taxon>
        <taxon>Bacillota</taxon>
        <taxon>Bacilli</taxon>
        <taxon>Lactobacillales</taxon>
        <taxon>Enterococcaceae</taxon>
        <taxon>Enterococcus</taxon>
    </lineage>
</organism>
<name>Q9LBQ6_ENTFC</name>
<accession>Q9LBQ6</accession>
<reference evidence="1" key="1">
    <citation type="submission" date="2000-02" db="EMBL/GenBank/DDBJ databases">
        <title>Analysis of Enterococcus faecium N15 Plasmid pEFNP1 And Its Use In A Shuttle Vector Containing The entI Gene As A Selection Marker.</title>
        <authorList>
            <person name="Losteinkit C."/>
            <person name="Uchiyama K."/>
            <person name="Shioya S."/>
        </authorList>
    </citation>
    <scope>NUCLEOTIDE SEQUENCE</scope>
    <source>
        <strain evidence="1">N15</strain>
    </source>
</reference>
<evidence type="ECO:0000313" key="1">
    <source>
        <dbReference type="EMBL" id="BAA92161.1"/>
    </source>
</evidence>
<proteinExistence type="predicted"/>
<dbReference type="AlphaFoldDB" id="Q9LBQ6"/>
<sequence length="69" mass="7859">MVSFSFPTIVIRSIDQLNFRGCTLSSTLNRLLEIRLSFSHSFTIMPFLLKNSSSSTKKEILGKNFQSSR</sequence>